<dbReference type="EMBL" id="KQ965847">
    <property type="protein sequence ID" value="KXS09856.1"/>
    <property type="molecule type" value="Genomic_DNA"/>
</dbReference>
<reference evidence="2 3" key="1">
    <citation type="journal article" date="2015" name="Genome Biol. Evol.">
        <title>Phylogenomic analyses indicate that early fungi evolved digesting cell walls of algal ancestors of land plants.</title>
        <authorList>
            <person name="Chang Y."/>
            <person name="Wang S."/>
            <person name="Sekimoto S."/>
            <person name="Aerts A.L."/>
            <person name="Choi C."/>
            <person name="Clum A."/>
            <person name="LaButti K.M."/>
            <person name="Lindquist E.A."/>
            <person name="Yee Ngan C."/>
            <person name="Ohm R.A."/>
            <person name="Salamov A.A."/>
            <person name="Grigoriev I.V."/>
            <person name="Spatafora J.W."/>
            <person name="Berbee M.L."/>
        </authorList>
    </citation>
    <scope>NUCLEOTIDE SEQUENCE [LARGE SCALE GENOMIC DNA]</scope>
    <source>
        <strain evidence="2 3">JEL478</strain>
    </source>
</reference>
<dbReference type="AlphaFoldDB" id="A0A138ZZB8"/>
<dbReference type="OrthoDB" id="10532345at2759"/>
<protein>
    <submittedName>
        <fullName evidence="2">Uncharacterized protein</fullName>
    </submittedName>
</protein>
<feature type="region of interest" description="Disordered" evidence="1">
    <location>
        <begin position="36"/>
        <end position="71"/>
    </location>
</feature>
<name>A0A138ZZB8_GONPJ</name>
<organism evidence="2 3">
    <name type="scientific">Gonapodya prolifera (strain JEL478)</name>
    <name type="common">Monoblepharis prolifera</name>
    <dbReference type="NCBI Taxonomy" id="1344416"/>
    <lineage>
        <taxon>Eukaryota</taxon>
        <taxon>Fungi</taxon>
        <taxon>Fungi incertae sedis</taxon>
        <taxon>Chytridiomycota</taxon>
        <taxon>Chytridiomycota incertae sedis</taxon>
        <taxon>Monoblepharidomycetes</taxon>
        <taxon>Monoblepharidales</taxon>
        <taxon>Gonapodyaceae</taxon>
        <taxon>Gonapodya</taxon>
    </lineage>
</organism>
<sequence length="390" mass="41004">MASQSPFGAPAWAHSHSDAVTEADLAALERELFDFGIDGGDGEGDDGEGSPAEDTHERREREMFSPVEDTPQRPTFTCPLPLCGFATHCPPRSVSFDPVSKLLRCSDTGQVAGNESCAFLKHAVEVHGGVMFQSVSAAFRSRKTFHCLFPSCRASPDGVDSPTTYRTRSNFVEHLFSGGHHEELHFYCSLCFDPVTRSSVFFKTFRLAKTHFKDKHGCVFAAKNGVPSAGRAAGTSVAVRSQGTVVAKIDGQGAAAVVTLKSEPGGSTSPRGKGKARNAISASPTTPPRPTTSAGGTSMPLKQEPASASCATPASTTTATTPPRITSIAPASDIMNPPVQVSTLTSQLRQLVVAGPGGFSDREKDELKELLRRAAEVVGAGVDSGGPGRE</sequence>
<feature type="region of interest" description="Disordered" evidence="1">
    <location>
        <begin position="260"/>
        <end position="334"/>
    </location>
</feature>
<feature type="compositionally biased region" description="Basic and acidic residues" evidence="1">
    <location>
        <begin position="53"/>
        <end position="63"/>
    </location>
</feature>
<gene>
    <name evidence="2" type="ORF">M427DRAFT_63395</name>
</gene>
<evidence type="ECO:0000313" key="2">
    <source>
        <dbReference type="EMBL" id="KXS09856.1"/>
    </source>
</evidence>
<evidence type="ECO:0000313" key="3">
    <source>
        <dbReference type="Proteomes" id="UP000070544"/>
    </source>
</evidence>
<accession>A0A138ZZB8</accession>
<evidence type="ECO:0000256" key="1">
    <source>
        <dbReference type="SAM" id="MobiDB-lite"/>
    </source>
</evidence>
<dbReference type="Proteomes" id="UP000070544">
    <property type="component" value="Unassembled WGS sequence"/>
</dbReference>
<feature type="compositionally biased region" description="Low complexity" evidence="1">
    <location>
        <begin position="305"/>
        <end position="331"/>
    </location>
</feature>
<keyword evidence="3" id="KW-1185">Reference proteome</keyword>
<proteinExistence type="predicted"/>